<dbReference type="EMBL" id="CM023481">
    <property type="protein sequence ID" value="KAH6948871.1"/>
    <property type="molecule type" value="Genomic_DNA"/>
</dbReference>
<protein>
    <submittedName>
        <fullName evidence="1">Uncharacterized protein</fullName>
    </submittedName>
</protein>
<evidence type="ECO:0000313" key="1">
    <source>
        <dbReference type="EMBL" id="KAH6948871.1"/>
    </source>
</evidence>
<dbReference type="Proteomes" id="UP000821845">
    <property type="component" value="Chromosome 1"/>
</dbReference>
<sequence>MPLFSGCLCVPGGTPWLTEHRNMPLDDSLKLVARHFREQVEAQQAAAGGPDRLGPDRELQFLLKLLVDSKYLSIPELDRIIKYLTERRDKQLMLERGESAQQQPRTVSSVAPSANVEPERLKPPEEKPTQQELQQRILSMIGQPGPTSPTTIVKQASLPTPVQQQPQPPAPAPAGDVPTSTYINFDNPSVQKALDNLIHNGSNLLKTLSSANSGVSPALGSQQPTKPLTGYGYGDSEAYGGNAPGINSSFGSHVGQQYQQPPQMMRGPGGQGAPTAMRHPLMGTQVQRPMMSGGRPGGGVPRY</sequence>
<accession>A0ACB7TNW6</accession>
<proteinExistence type="predicted"/>
<organism evidence="1 2">
    <name type="scientific">Hyalomma asiaticum</name>
    <name type="common">Tick</name>
    <dbReference type="NCBI Taxonomy" id="266040"/>
    <lineage>
        <taxon>Eukaryota</taxon>
        <taxon>Metazoa</taxon>
        <taxon>Ecdysozoa</taxon>
        <taxon>Arthropoda</taxon>
        <taxon>Chelicerata</taxon>
        <taxon>Arachnida</taxon>
        <taxon>Acari</taxon>
        <taxon>Parasitiformes</taxon>
        <taxon>Ixodida</taxon>
        <taxon>Ixodoidea</taxon>
        <taxon>Ixodidae</taxon>
        <taxon>Hyalomminae</taxon>
        <taxon>Hyalomma</taxon>
    </lineage>
</organism>
<reference evidence="1" key="1">
    <citation type="submission" date="2020-05" db="EMBL/GenBank/DDBJ databases">
        <title>Large-scale comparative analyses of tick genomes elucidate their genetic diversity and vector capacities.</title>
        <authorList>
            <person name="Jia N."/>
            <person name="Wang J."/>
            <person name="Shi W."/>
            <person name="Du L."/>
            <person name="Sun Y."/>
            <person name="Zhan W."/>
            <person name="Jiang J."/>
            <person name="Wang Q."/>
            <person name="Zhang B."/>
            <person name="Ji P."/>
            <person name="Sakyi L.B."/>
            <person name="Cui X."/>
            <person name="Yuan T."/>
            <person name="Jiang B."/>
            <person name="Yang W."/>
            <person name="Lam T.T.-Y."/>
            <person name="Chang Q."/>
            <person name="Ding S."/>
            <person name="Wang X."/>
            <person name="Zhu J."/>
            <person name="Ruan X."/>
            <person name="Zhao L."/>
            <person name="Wei J."/>
            <person name="Que T."/>
            <person name="Du C."/>
            <person name="Cheng J."/>
            <person name="Dai P."/>
            <person name="Han X."/>
            <person name="Huang E."/>
            <person name="Gao Y."/>
            <person name="Liu J."/>
            <person name="Shao H."/>
            <person name="Ye R."/>
            <person name="Li L."/>
            <person name="Wei W."/>
            <person name="Wang X."/>
            <person name="Wang C."/>
            <person name="Yang T."/>
            <person name="Huo Q."/>
            <person name="Li W."/>
            <person name="Guo W."/>
            <person name="Chen H."/>
            <person name="Zhou L."/>
            <person name="Ni X."/>
            <person name="Tian J."/>
            <person name="Zhou Y."/>
            <person name="Sheng Y."/>
            <person name="Liu T."/>
            <person name="Pan Y."/>
            <person name="Xia L."/>
            <person name="Li J."/>
            <person name="Zhao F."/>
            <person name="Cao W."/>
        </authorList>
    </citation>
    <scope>NUCLEOTIDE SEQUENCE</scope>
    <source>
        <strain evidence="1">Hyas-2018</strain>
    </source>
</reference>
<gene>
    <name evidence="1" type="ORF">HPB50_026672</name>
</gene>
<comment type="caution">
    <text evidence="1">The sequence shown here is derived from an EMBL/GenBank/DDBJ whole genome shotgun (WGS) entry which is preliminary data.</text>
</comment>
<keyword evidence="2" id="KW-1185">Reference proteome</keyword>
<evidence type="ECO:0000313" key="2">
    <source>
        <dbReference type="Proteomes" id="UP000821845"/>
    </source>
</evidence>
<name>A0ACB7TNW6_HYAAI</name>